<gene>
    <name evidence="2" type="ORF">P3T76_005664</name>
</gene>
<name>A0AAD9LPU3_9STRA</name>
<dbReference type="EMBL" id="JASMQC010000008">
    <property type="protein sequence ID" value="KAK1943027.1"/>
    <property type="molecule type" value="Genomic_DNA"/>
</dbReference>
<proteinExistence type="predicted"/>
<evidence type="ECO:0000313" key="3">
    <source>
        <dbReference type="Proteomes" id="UP001259832"/>
    </source>
</evidence>
<feature type="compositionally biased region" description="Acidic residues" evidence="1">
    <location>
        <begin position="396"/>
        <end position="406"/>
    </location>
</feature>
<sequence length="658" mass="75078">MRSKTLNKKPREPTVMLPLLTRQSSGQLTRNNSLRSLRLEPNDRENYSRSQLRAMASAKLQPNKNGRTRNNAERLKPLDPASFNKIRTPQRRALPEPIQAAINGVLAPETLSERGESRDDSSYEAETSIPKVKRTSPCKSQLQSRKPEWNRYIRRIMLTKGIRGSTLARYRRLVGIVARKNLTQSYAGAAERVVQYRLEFCSAAMIQNLILGFLKRKRKAKLLQRTRAAVRIQHVWRRILELKKQQKKQKKAEAIRIETLDKLLRLGATRSIQRSYRKYRHICYVREEERRQQEHDGLLQKARLKLLQRYQNWRKHSKRRENDQFSAVGEVLENNYQVDAEEMPDCKVATSCASTVKNEVTEAETLSGEAHQVILDGTEQSSAPIDTLQYKTDERLTDEETTEEDILPQLQSNEGTNQDEPESFLPQNDRDEVVSSSLSILKVDQLKIVTAVDSEPEDDTKSEENNEDTFKRGIPEVSTDPPSFESDLGQENQVETKEVVALAATLETTTIARATAAKRIVFFLLPKLQSRLAQKTHVAIRIQCLVRSYLAKKCMDRARLAALHSLRAQVLAVWLPAGELISKQNDGTAPNNSEDDFDSKLRENQSSLHTGLDNYIHVLPTRNGQIPPGVPVLQSSAGAPLLSLWKWNWPSEQWISNQ</sequence>
<feature type="region of interest" description="Disordered" evidence="1">
    <location>
        <begin position="452"/>
        <end position="491"/>
    </location>
</feature>
<evidence type="ECO:0000313" key="2">
    <source>
        <dbReference type="EMBL" id="KAK1943027.1"/>
    </source>
</evidence>
<feature type="region of interest" description="Disordered" evidence="1">
    <location>
        <begin position="58"/>
        <end position="144"/>
    </location>
</feature>
<organism evidence="2 3">
    <name type="scientific">Phytophthora citrophthora</name>
    <dbReference type="NCBI Taxonomy" id="4793"/>
    <lineage>
        <taxon>Eukaryota</taxon>
        <taxon>Sar</taxon>
        <taxon>Stramenopiles</taxon>
        <taxon>Oomycota</taxon>
        <taxon>Peronosporomycetes</taxon>
        <taxon>Peronosporales</taxon>
        <taxon>Peronosporaceae</taxon>
        <taxon>Phytophthora</taxon>
    </lineage>
</organism>
<accession>A0AAD9LPU3</accession>
<dbReference type="Proteomes" id="UP001259832">
    <property type="component" value="Unassembled WGS sequence"/>
</dbReference>
<feature type="compositionally biased region" description="Basic and acidic residues" evidence="1">
    <location>
        <begin position="462"/>
        <end position="474"/>
    </location>
</feature>
<feature type="compositionally biased region" description="Basic and acidic residues" evidence="1">
    <location>
        <begin position="111"/>
        <end position="121"/>
    </location>
</feature>
<protein>
    <submittedName>
        <fullName evidence="2">Uncharacterized protein</fullName>
    </submittedName>
</protein>
<reference evidence="2" key="1">
    <citation type="submission" date="2023-08" db="EMBL/GenBank/DDBJ databases">
        <title>Reference Genome Resource for the Citrus Pathogen Phytophthora citrophthora.</title>
        <authorList>
            <person name="Moller H."/>
            <person name="Coetzee B."/>
            <person name="Rose L.J."/>
            <person name="Van Niekerk J.M."/>
        </authorList>
    </citation>
    <scope>NUCLEOTIDE SEQUENCE</scope>
    <source>
        <strain evidence="2">STE-U-9442</strain>
    </source>
</reference>
<dbReference type="PROSITE" id="PS50096">
    <property type="entry name" value="IQ"/>
    <property type="match status" value="1"/>
</dbReference>
<keyword evidence="3" id="KW-1185">Reference proteome</keyword>
<feature type="compositionally biased region" description="Polar residues" evidence="1">
    <location>
        <begin position="60"/>
        <end position="69"/>
    </location>
</feature>
<comment type="caution">
    <text evidence="2">The sequence shown here is derived from an EMBL/GenBank/DDBJ whole genome shotgun (WGS) entry which is preliminary data.</text>
</comment>
<evidence type="ECO:0000256" key="1">
    <source>
        <dbReference type="SAM" id="MobiDB-lite"/>
    </source>
</evidence>
<dbReference type="AlphaFoldDB" id="A0AAD9LPU3"/>
<feature type="region of interest" description="Disordered" evidence="1">
    <location>
        <begin position="390"/>
        <end position="431"/>
    </location>
</feature>